<proteinExistence type="predicted"/>
<dbReference type="Pfam" id="PF05737">
    <property type="entry name" value="Collagen_bind"/>
    <property type="match status" value="4"/>
</dbReference>
<dbReference type="KEGG" id="ppsc:EHS13_35880"/>
<feature type="domain" description="Collagen binding" evidence="8">
    <location>
        <begin position="321"/>
        <end position="427"/>
    </location>
</feature>
<feature type="domain" description="Collagen binding" evidence="8">
    <location>
        <begin position="177"/>
        <end position="303"/>
    </location>
</feature>
<dbReference type="InterPro" id="IPR013783">
    <property type="entry name" value="Ig-like_fold"/>
</dbReference>
<keyword evidence="5" id="KW-0572">Peptidoglycan-anchor</keyword>
<evidence type="ECO:0000259" key="10">
    <source>
        <dbReference type="Pfam" id="PF17961"/>
    </source>
</evidence>
<feature type="domain" description="SDR-like Ig" evidence="10">
    <location>
        <begin position="59"/>
        <end position="148"/>
    </location>
</feature>
<dbReference type="InterPro" id="IPR008456">
    <property type="entry name" value="Collagen-bd_dom"/>
</dbReference>
<feature type="compositionally biased region" description="Basic and acidic residues" evidence="6">
    <location>
        <begin position="1090"/>
        <end position="1099"/>
    </location>
</feature>
<dbReference type="NCBIfam" id="TIGR01167">
    <property type="entry name" value="LPXTG_anchor"/>
    <property type="match status" value="1"/>
</dbReference>
<dbReference type="Pfam" id="PF17802">
    <property type="entry name" value="SpaA"/>
    <property type="match status" value="1"/>
</dbReference>
<keyword evidence="2" id="KW-0134">Cell wall</keyword>
<dbReference type="RefSeq" id="WP_155705135.1">
    <property type="nucleotide sequence ID" value="NZ_CP034235.1"/>
</dbReference>
<dbReference type="Gene3D" id="2.60.40.1280">
    <property type="match status" value="1"/>
</dbReference>
<sequence>MLKKKVSILIIAALLIVQFANGLGFNKQANAIGNILTGVHLTVKDSDGHTVSNAVYAQGADVTLEYTWALPNGHGYTVGSQFTFTLPQKFFLNTSIPSTPLIAGLEIGSFTIDKATHLVTMTFAGDIADYDEIQGTIIVNTKFDSSEFITSTEQEISFPEIDSSTSIHLQFRPSNSSIIEKRGYPQGYNAKSVKWEVDVNKTLDTIENGVVTDTIPTGLAVPVSVAVYNLGVSLTGVTTKLTELASGDYDFTTTGSEIEVKFKGAAATINTAYRIEFETAIINTSSSTFQNTATLAGNHLAEKTASASVSVQRGSHLIKTAGTYTAADGKLAWQVKYNYDEKTIVQASASLNDYFDDSQTLDAASIEVRRISLDTAGAESPTLLTLNTDYFINTIPHANGKNGFTLSFPGDITSAYKIDYKTVKAARYENDNTNVTNTVYAASENKSATKGIQQVVINKSVDSYDYISKTITWKITINGDKYTMNPVKITDTFNAAEQTFLPGTLEIKDGSTSLSDITDYTVNTSLSAPDNGFSILFTNAVSNTYTIIYKTQFNTDWLDSNNQYTNHGEIKWTDAITPFNHIKQVTTTFTPNNKAIYNGYKLGEYNAVTKEITWTVGVNYNRETLLDAVMIDNLLQNQKLIQDSVKVYEMTINANGNVDKGASVVDTVYELTKADNLLKVKIKGINSSPYIIEFKTSLAGQLLDDAVISNTANLVVGISPESKNLTASVTVHKAGEYVNKTGVQDDNKINWKIFINRGQSEVINAKIIDKPSENQNLIQESFHLFKTVIEEDGDVSKALGAGSELVKGNDYTLEFKTDIDGNQSFELKLAGTIKTAFLLEYQSTIAAESGAHVTNAVDFSANNVVLVTKQTIGDVIAAVSSASGTGSGVRGILTVTKVDAANTSTVLSGATFALYRLPARALINTITTDMDGKAVFKKLLSGNYVLVETAAPAGYLLDSTDIPVLVNTQNTIINKQVTNVKTATPTPTPSDEPTPTPTPSDEPTPTPTPSEEPTPSPTPSEEPTPSPTAWHPSTTSSPTPTPTPTATPTETPTPTPTPLEAITTPAPTPTPLAPTATPTPVVKPTPTPVGEKEVTKQDVPKTGTVEVPEGSTPSIGKDPEHGTVTVTPDGKWVYTPKPGFIGKDKFSVIITDKDGNEEEIFIDIDVEEVPLGVTPAEGTLPTTGESSHLNMELAGLALILLGVGLSRRFAKRREDREFPSS</sequence>
<gene>
    <name evidence="11" type="ORF">EHS13_35880</name>
</gene>
<keyword evidence="3" id="KW-0964">Secreted</keyword>
<feature type="domain" description="Gram-positive cocci surface proteins LPxTG" evidence="7">
    <location>
        <begin position="1173"/>
        <end position="1215"/>
    </location>
</feature>
<evidence type="ECO:0000256" key="1">
    <source>
        <dbReference type="ARBA" id="ARBA00004168"/>
    </source>
</evidence>
<dbReference type="Pfam" id="PF17963">
    <property type="entry name" value="Big_9"/>
    <property type="match status" value="1"/>
</dbReference>
<evidence type="ECO:0000259" key="9">
    <source>
        <dbReference type="Pfam" id="PF17802"/>
    </source>
</evidence>
<evidence type="ECO:0000313" key="12">
    <source>
        <dbReference type="Proteomes" id="UP000426246"/>
    </source>
</evidence>
<feature type="domain" description="Collagen binding" evidence="8">
    <location>
        <begin position="737"/>
        <end position="861"/>
    </location>
</feature>
<evidence type="ECO:0000259" key="7">
    <source>
        <dbReference type="Pfam" id="PF00746"/>
    </source>
</evidence>
<evidence type="ECO:0000313" key="11">
    <source>
        <dbReference type="EMBL" id="QGQ99867.1"/>
    </source>
</evidence>
<dbReference type="Pfam" id="PF00746">
    <property type="entry name" value="Gram_pos_anchor"/>
    <property type="match status" value="1"/>
</dbReference>
<dbReference type="InterPro" id="IPR019931">
    <property type="entry name" value="LPXTG_anchor"/>
</dbReference>
<dbReference type="GO" id="GO:0005518">
    <property type="term" value="F:collagen binding"/>
    <property type="evidence" value="ECO:0007669"/>
    <property type="project" value="InterPro"/>
</dbReference>
<comment type="subcellular location">
    <subcellularLocation>
        <location evidence="1">Secreted</location>
        <location evidence="1">Cell wall</location>
        <topology evidence="1">Peptidoglycan-anchor</topology>
    </subcellularLocation>
</comment>
<feature type="compositionally biased region" description="Pro residues" evidence="6">
    <location>
        <begin position="986"/>
        <end position="1026"/>
    </location>
</feature>
<protein>
    <submittedName>
        <fullName evidence="11">LPXTG cell wall anchor domain-containing protein</fullName>
    </submittedName>
</protein>
<dbReference type="Pfam" id="PF17961">
    <property type="entry name" value="Big_8"/>
    <property type="match status" value="1"/>
</dbReference>
<dbReference type="OrthoDB" id="2056845at2"/>
<dbReference type="Gene3D" id="2.60.40.3440">
    <property type="match status" value="1"/>
</dbReference>
<feature type="domain" description="Collagen binding" evidence="8">
    <location>
        <begin position="599"/>
        <end position="700"/>
    </location>
</feature>
<evidence type="ECO:0000256" key="4">
    <source>
        <dbReference type="ARBA" id="ARBA00022729"/>
    </source>
</evidence>
<name>A0A6B8RVA5_9BACL</name>
<dbReference type="AlphaFoldDB" id="A0A6B8RVA5"/>
<feature type="region of interest" description="Disordered" evidence="6">
    <location>
        <begin position="977"/>
        <end position="1124"/>
    </location>
</feature>
<evidence type="ECO:0000256" key="3">
    <source>
        <dbReference type="ARBA" id="ARBA00022525"/>
    </source>
</evidence>
<dbReference type="PANTHER" id="PTHR24216">
    <property type="entry name" value="PAXILLIN-RELATED"/>
    <property type="match status" value="1"/>
</dbReference>
<evidence type="ECO:0000256" key="2">
    <source>
        <dbReference type="ARBA" id="ARBA00022512"/>
    </source>
</evidence>
<feature type="compositionally biased region" description="Pro residues" evidence="6">
    <location>
        <begin position="1039"/>
        <end position="1057"/>
    </location>
</feature>
<dbReference type="Proteomes" id="UP000426246">
    <property type="component" value="Chromosome"/>
</dbReference>
<keyword evidence="12" id="KW-1185">Reference proteome</keyword>
<reference evidence="12" key="1">
    <citation type="submission" date="2018-11" db="EMBL/GenBank/DDBJ databases">
        <title>Complete genome sequence of Paenibacillus sp. ML311-T8.</title>
        <authorList>
            <person name="Nam Y.-D."/>
            <person name="Kang J."/>
            <person name="Chung W.-H."/>
            <person name="Park Y.S."/>
        </authorList>
    </citation>
    <scope>NUCLEOTIDE SEQUENCE [LARGE SCALE GENOMIC DNA]</scope>
    <source>
        <strain evidence="12">ML311-T8</strain>
    </source>
</reference>
<dbReference type="SUPFAM" id="SSF49478">
    <property type="entry name" value="Cna protein B-type domain"/>
    <property type="match status" value="1"/>
</dbReference>
<feature type="compositionally biased region" description="Low complexity" evidence="6">
    <location>
        <begin position="1027"/>
        <end position="1038"/>
    </location>
</feature>
<dbReference type="SUPFAM" id="SSF49401">
    <property type="entry name" value="Bacterial adhesins"/>
    <property type="match status" value="6"/>
</dbReference>
<dbReference type="GO" id="GO:0007155">
    <property type="term" value="P:cell adhesion"/>
    <property type="evidence" value="ECO:0007669"/>
    <property type="project" value="InterPro"/>
</dbReference>
<dbReference type="EMBL" id="CP034235">
    <property type="protein sequence ID" value="QGQ99867.1"/>
    <property type="molecule type" value="Genomic_DNA"/>
</dbReference>
<dbReference type="Gene3D" id="2.60.40.10">
    <property type="entry name" value="Immunoglobulins"/>
    <property type="match status" value="1"/>
</dbReference>
<keyword evidence="4" id="KW-0732">Signal</keyword>
<organism evidence="11 12">
    <name type="scientific">Paenibacillus psychroresistens</name>
    <dbReference type="NCBI Taxonomy" id="1778678"/>
    <lineage>
        <taxon>Bacteria</taxon>
        <taxon>Bacillati</taxon>
        <taxon>Bacillota</taxon>
        <taxon>Bacilli</taxon>
        <taxon>Bacillales</taxon>
        <taxon>Paenibacillaceae</taxon>
        <taxon>Paenibacillus</taxon>
    </lineage>
</organism>
<feature type="domain" description="SpaA-like prealbumin fold" evidence="9">
    <location>
        <begin position="892"/>
        <end position="979"/>
    </location>
</feature>
<evidence type="ECO:0000259" key="8">
    <source>
        <dbReference type="Pfam" id="PF05737"/>
    </source>
</evidence>
<evidence type="ECO:0000256" key="5">
    <source>
        <dbReference type="ARBA" id="ARBA00023088"/>
    </source>
</evidence>
<dbReference type="InterPro" id="IPR011252">
    <property type="entry name" value="Fibrogen-bd_dom1"/>
</dbReference>
<dbReference type="InterPro" id="IPR041033">
    <property type="entry name" value="SpaA_PFL_dom_1"/>
</dbReference>
<dbReference type="InterPro" id="IPR008966">
    <property type="entry name" value="Adhesion_dom_sf"/>
</dbReference>
<dbReference type="InterPro" id="IPR041171">
    <property type="entry name" value="SDR_Ig"/>
</dbReference>
<evidence type="ECO:0000256" key="6">
    <source>
        <dbReference type="SAM" id="MobiDB-lite"/>
    </source>
</evidence>
<dbReference type="Gene3D" id="2.60.40.740">
    <property type="match status" value="5"/>
</dbReference>
<dbReference type="PANTHER" id="PTHR24216:SF65">
    <property type="entry name" value="PAXILLIN-LIKE PROTEIN 1"/>
    <property type="match status" value="1"/>
</dbReference>
<accession>A0A6B8RVA5</accession>